<dbReference type="STRING" id="1423740.FC36_GL000955"/>
<comment type="caution">
    <text evidence="2">The sequence shown here is derived from an EMBL/GenBank/DDBJ whole genome shotgun (WGS) entry which is preliminary data.</text>
</comment>
<proteinExistence type="predicted"/>
<dbReference type="InterPro" id="IPR029069">
    <property type="entry name" value="HotDog_dom_sf"/>
</dbReference>
<evidence type="ECO:0000259" key="1">
    <source>
        <dbReference type="Pfam" id="PF01575"/>
    </source>
</evidence>
<dbReference type="PANTHER" id="PTHR43664:SF1">
    <property type="entry name" value="BETA-METHYLMALYL-COA DEHYDRATASE"/>
    <property type="match status" value="1"/>
</dbReference>
<dbReference type="PATRIC" id="fig|1423740.3.peg.1026"/>
<accession>A0A0R1TBG6</accession>
<dbReference type="PANTHER" id="PTHR43664">
    <property type="entry name" value="MONOAMINE OXIDASE-RELATED"/>
    <property type="match status" value="1"/>
</dbReference>
<sequence length="150" mass="16933">MTDDVHRYGKQIEEIKEGESLTVTETISQRDILLYLGLTNDNNPLYTQMAYAKQTEYQKPIVPPVLLTGIITSAISKHLPGPGSEIVNIDVNLISPVYHEQYVTFNFEVIKIDLMKEVVTISVEGMDDEDNRLLDAVIMVRPPKMLANVE</sequence>
<feature type="domain" description="MaoC-like" evidence="1">
    <location>
        <begin position="22"/>
        <end position="118"/>
    </location>
</feature>
<dbReference type="InterPro" id="IPR002539">
    <property type="entry name" value="MaoC-like_dom"/>
</dbReference>
<dbReference type="Pfam" id="PF01575">
    <property type="entry name" value="MaoC_dehydratas"/>
    <property type="match status" value="1"/>
</dbReference>
<evidence type="ECO:0000313" key="3">
    <source>
        <dbReference type="Proteomes" id="UP000051048"/>
    </source>
</evidence>
<dbReference type="AlphaFoldDB" id="A0A0R1TBG6"/>
<protein>
    <submittedName>
        <fullName evidence="2">Dehydratase</fullName>
    </submittedName>
</protein>
<dbReference type="Proteomes" id="UP000051048">
    <property type="component" value="Unassembled WGS sequence"/>
</dbReference>
<dbReference type="InterPro" id="IPR052342">
    <property type="entry name" value="MCH/BMMD"/>
</dbReference>
<reference evidence="2 3" key="1">
    <citation type="journal article" date="2015" name="Genome Announc.">
        <title>Expanding the biotechnology potential of lactobacilli through comparative genomics of 213 strains and associated genera.</title>
        <authorList>
            <person name="Sun Z."/>
            <person name="Harris H.M."/>
            <person name="McCann A."/>
            <person name="Guo C."/>
            <person name="Argimon S."/>
            <person name="Zhang W."/>
            <person name="Yang X."/>
            <person name="Jeffery I.B."/>
            <person name="Cooney J.C."/>
            <person name="Kagawa T.F."/>
            <person name="Liu W."/>
            <person name="Song Y."/>
            <person name="Salvetti E."/>
            <person name="Wrobel A."/>
            <person name="Rasinkangas P."/>
            <person name="Parkhill J."/>
            <person name="Rea M.C."/>
            <person name="O'Sullivan O."/>
            <person name="Ritari J."/>
            <person name="Douillard F.P."/>
            <person name="Paul Ross R."/>
            <person name="Yang R."/>
            <person name="Briner A.E."/>
            <person name="Felis G.E."/>
            <person name="de Vos W.M."/>
            <person name="Barrangou R."/>
            <person name="Klaenhammer T.R."/>
            <person name="Caufield P.W."/>
            <person name="Cui Y."/>
            <person name="Zhang H."/>
            <person name="O'Toole P.W."/>
        </authorList>
    </citation>
    <scope>NUCLEOTIDE SEQUENCE [LARGE SCALE GENOMIC DNA]</scope>
    <source>
        <strain evidence="2 3">DSM 15833</strain>
    </source>
</reference>
<dbReference type="SUPFAM" id="SSF54637">
    <property type="entry name" value="Thioesterase/thiol ester dehydrase-isomerase"/>
    <property type="match status" value="1"/>
</dbReference>
<dbReference type="OrthoDB" id="2691304at2"/>
<dbReference type="EMBL" id="AZFH01000138">
    <property type="protein sequence ID" value="KRL78767.1"/>
    <property type="molecule type" value="Genomic_DNA"/>
</dbReference>
<dbReference type="Gene3D" id="3.10.129.10">
    <property type="entry name" value="Hotdog Thioesterase"/>
    <property type="match status" value="1"/>
</dbReference>
<name>A0A0R1TBG6_9LACO</name>
<dbReference type="RefSeq" id="WP_023859350.1">
    <property type="nucleotide sequence ID" value="NZ_AZFH01000138.1"/>
</dbReference>
<evidence type="ECO:0000313" key="2">
    <source>
        <dbReference type="EMBL" id="KRL78767.1"/>
    </source>
</evidence>
<organism evidence="2 3">
    <name type="scientific">Ligilactobacillus equi DSM 15833 = JCM 10991</name>
    <dbReference type="NCBI Taxonomy" id="1423740"/>
    <lineage>
        <taxon>Bacteria</taxon>
        <taxon>Bacillati</taxon>
        <taxon>Bacillota</taxon>
        <taxon>Bacilli</taxon>
        <taxon>Lactobacillales</taxon>
        <taxon>Lactobacillaceae</taxon>
        <taxon>Ligilactobacillus</taxon>
    </lineage>
</organism>
<gene>
    <name evidence="2" type="ORF">FC36_GL000955</name>
</gene>